<protein>
    <submittedName>
        <fullName evidence="5">ESCRT-II complex subunit domain-containing protein</fullName>
    </submittedName>
</protein>
<dbReference type="PANTHER" id="PTHR13149:SF0">
    <property type="entry name" value="VACUOLAR PROTEIN-SORTING-ASSOCIATED PROTEIN 25"/>
    <property type="match status" value="1"/>
</dbReference>
<accession>A0ABR3DBB4</accession>
<keyword evidence="6" id="KW-1185">Reference proteome</keyword>
<dbReference type="EMBL" id="JAVLET010000005">
    <property type="protein sequence ID" value="KAL0469979.1"/>
    <property type="molecule type" value="Genomic_DNA"/>
</dbReference>
<evidence type="ECO:0000256" key="4">
    <source>
        <dbReference type="SAM" id="MobiDB-lite"/>
    </source>
</evidence>
<comment type="similarity">
    <text evidence="1">Belongs to the VPS25 family.</text>
</comment>
<dbReference type="PANTHER" id="PTHR13149">
    <property type="entry name" value="VACUOLAR PROTEIN SORTING-ASSOCIATED PROTEIN VPS25"/>
    <property type="match status" value="1"/>
</dbReference>
<dbReference type="InterPro" id="IPR036390">
    <property type="entry name" value="WH_DNA-bd_sf"/>
</dbReference>
<evidence type="ECO:0000256" key="1">
    <source>
        <dbReference type="ARBA" id="ARBA00009674"/>
    </source>
</evidence>
<dbReference type="Gene3D" id="1.10.10.570">
    <property type="entry name" value="Winged helix' DNA-binding domain. Chain C. Domain 1"/>
    <property type="match status" value="1"/>
</dbReference>
<evidence type="ECO:0000313" key="5">
    <source>
        <dbReference type="EMBL" id="KAL0469979.1"/>
    </source>
</evidence>
<keyword evidence="3" id="KW-0653">Protein transport</keyword>
<dbReference type="Gene3D" id="1.10.10.10">
    <property type="entry name" value="Winged helix-like DNA-binding domain superfamily/Winged helix DNA-binding domain"/>
    <property type="match status" value="1"/>
</dbReference>
<evidence type="ECO:0000256" key="2">
    <source>
        <dbReference type="ARBA" id="ARBA00022448"/>
    </source>
</evidence>
<dbReference type="InterPro" id="IPR036388">
    <property type="entry name" value="WH-like_DNA-bd_sf"/>
</dbReference>
<dbReference type="Pfam" id="PF05871">
    <property type="entry name" value="ESCRT-II"/>
    <property type="match status" value="1"/>
</dbReference>
<dbReference type="InterPro" id="IPR014041">
    <property type="entry name" value="ESCRT-II_cplx_Vps25-sub_N"/>
</dbReference>
<name>A0ABR3DBB4_NEUIN</name>
<dbReference type="InterPro" id="IPR008570">
    <property type="entry name" value="ESCRT-II_cplx_Vps25-sub"/>
</dbReference>
<dbReference type="SUPFAM" id="SSF46785">
    <property type="entry name" value="Winged helix' DNA-binding domain"/>
    <property type="match status" value="2"/>
</dbReference>
<evidence type="ECO:0000313" key="6">
    <source>
        <dbReference type="Proteomes" id="UP001451303"/>
    </source>
</evidence>
<gene>
    <name evidence="5" type="ORF">QR685DRAFT_306397</name>
</gene>
<feature type="region of interest" description="Disordered" evidence="4">
    <location>
        <begin position="1"/>
        <end position="29"/>
    </location>
</feature>
<sequence>MSTTPPAPSDSSTPSNSNPSKTTTAGTLLPNDTFPFPREFFFPPFFTCQTNLTTHHAQLTKWSSLLLAYCRHHRLFRLSLNPDALPFHNPRINRRLAPGDIRRVVDFLRKDGRAEYVLPLGQTRKDGTMTTTARGGGEAGEGGEAFIYWRTPEEWGSLIEAWVEETGQRGSVLTVYELREGEGTRGTEIWGMDGDVLVKALGTVVKRGKAQIFQSGEDSLGVKFF</sequence>
<organism evidence="5 6">
    <name type="scientific">Neurospora intermedia</name>
    <dbReference type="NCBI Taxonomy" id="5142"/>
    <lineage>
        <taxon>Eukaryota</taxon>
        <taxon>Fungi</taxon>
        <taxon>Dikarya</taxon>
        <taxon>Ascomycota</taxon>
        <taxon>Pezizomycotina</taxon>
        <taxon>Sordariomycetes</taxon>
        <taxon>Sordariomycetidae</taxon>
        <taxon>Sordariales</taxon>
        <taxon>Sordariaceae</taxon>
        <taxon>Neurospora</taxon>
    </lineage>
</organism>
<dbReference type="Proteomes" id="UP001451303">
    <property type="component" value="Unassembled WGS sequence"/>
</dbReference>
<feature type="compositionally biased region" description="Low complexity" evidence="4">
    <location>
        <begin position="9"/>
        <end position="25"/>
    </location>
</feature>
<keyword evidence="2" id="KW-0813">Transport</keyword>
<evidence type="ECO:0000256" key="3">
    <source>
        <dbReference type="ARBA" id="ARBA00022927"/>
    </source>
</evidence>
<reference evidence="5 6" key="1">
    <citation type="submission" date="2023-09" db="EMBL/GenBank/DDBJ databases">
        <title>Multi-omics analysis of a traditional fermented food reveals byproduct-associated fungal strains for waste-to-food upcycling.</title>
        <authorList>
            <consortium name="Lawrence Berkeley National Laboratory"/>
            <person name="Rekdal V.M."/>
            <person name="Villalobos-Escobedo J.M."/>
            <person name="Rodriguez-Valeron N."/>
            <person name="Garcia M.O."/>
            <person name="Vasquez D.P."/>
            <person name="Damayanti I."/>
            <person name="Sorensen P.M."/>
            <person name="Baidoo E.E."/>
            <person name="De Carvalho A.C."/>
            <person name="Riley R."/>
            <person name="Lipzen A."/>
            <person name="He G."/>
            <person name="Yan M."/>
            <person name="Haridas S."/>
            <person name="Daum C."/>
            <person name="Yoshinaga Y."/>
            <person name="Ng V."/>
            <person name="Grigoriev I.V."/>
            <person name="Munk R."/>
            <person name="Nuraida L."/>
            <person name="Wijaya C.H."/>
            <person name="Morales P.-C."/>
            <person name="Keasling J.D."/>
        </authorList>
    </citation>
    <scope>NUCLEOTIDE SEQUENCE [LARGE SCALE GENOMIC DNA]</scope>
    <source>
        <strain evidence="5 6">FGSC 2613</strain>
    </source>
</reference>
<comment type="caution">
    <text evidence="5">The sequence shown here is derived from an EMBL/GenBank/DDBJ whole genome shotgun (WGS) entry which is preliminary data.</text>
</comment>
<proteinExistence type="inferred from homology"/>